<evidence type="ECO:0000313" key="7">
    <source>
        <dbReference type="EMBL" id="BAL94686.1"/>
    </source>
</evidence>
<dbReference type="STRING" id="983917.RGE_13450"/>
<gene>
    <name evidence="7" type="ordered locus">RGE_13450</name>
</gene>
<dbReference type="Proteomes" id="UP000007883">
    <property type="component" value="Chromosome"/>
</dbReference>
<feature type="transmembrane region" description="Helical" evidence="5">
    <location>
        <begin position="64"/>
        <end position="85"/>
    </location>
</feature>
<reference evidence="7 8" key="1">
    <citation type="journal article" date="2012" name="J. Bacteriol.">
        <title>Complete genome sequence of phototrophic betaproteobacterium Rubrivivax gelatinosus IL144.</title>
        <authorList>
            <person name="Nagashima S."/>
            <person name="Kamimura A."/>
            <person name="Shimizu T."/>
            <person name="Nakamura-isaki S."/>
            <person name="Aono E."/>
            <person name="Sakamoto K."/>
            <person name="Ichikawa N."/>
            <person name="Nakazawa H."/>
            <person name="Sekine M."/>
            <person name="Yamazaki S."/>
            <person name="Fujita N."/>
            <person name="Shimada K."/>
            <person name="Hanada S."/>
            <person name="Nagashima K.V.P."/>
        </authorList>
    </citation>
    <scope>NUCLEOTIDE SEQUENCE [LARGE SCALE GENOMIC DNA]</scope>
    <source>
        <strain evidence="8">NBRC 100245 / IL144</strain>
    </source>
</reference>
<sequence>MRRYRSKTVSAWAAFALGAFGAHRFYLHGARDGLAWLHAVPTAAGLVGAVRLQTLGQDDRAAWLLLPLLGLMLSQSMLCAIVFALTPDERWNARHNPGHPVHPTGWAPVLAAIASLMVGGVVLTSTVAYAGQKFFEWQLGPETEPPGPQKR</sequence>
<evidence type="ECO:0000256" key="2">
    <source>
        <dbReference type="ARBA" id="ARBA00022692"/>
    </source>
</evidence>
<dbReference type="Pfam" id="PF05154">
    <property type="entry name" value="TM2"/>
    <property type="match status" value="1"/>
</dbReference>
<dbReference type="AlphaFoldDB" id="I0HNU9"/>
<protein>
    <recommendedName>
        <fullName evidence="6">TM2 domain-containing protein</fullName>
    </recommendedName>
</protein>
<name>I0HNU9_RUBGI</name>
<feature type="domain" description="TM2" evidence="6">
    <location>
        <begin position="5"/>
        <end position="38"/>
    </location>
</feature>
<feature type="transmembrane region" description="Helical" evidence="5">
    <location>
        <begin position="105"/>
        <end position="130"/>
    </location>
</feature>
<dbReference type="KEGG" id="rge:RGE_13450"/>
<dbReference type="eggNOG" id="COG2314">
    <property type="taxonomic scope" value="Bacteria"/>
</dbReference>
<keyword evidence="2 5" id="KW-0812">Transmembrane</keyword>
<dbReference type="PATRIC" id="fig|983917.3.peg.1313"/>
<dbReference type="InterPro" id="IPR007829">
    <property type="entry name" value="TM2"/>
</dbReference>
<organism evidence="7 8">
    <name type="scientific">Rubrivivax gelatinosus (strain NBRC 100245 / IL144)</name>
    <dbReference type="NCBI Taxonomy" id="983917"/>
    <lineage>
        <taxon>Bacteria</taxon>
        <taxon>Pseudomonadati</taxon>
        <taxon>Pseudomonadota</taxon>
        <taxon>Betaproteobacteria</taxon>
        <taxon>Burkholderiales</taxon>
        <taxon>Sphaerotilaceae</taxon>
        <taxon>Rubrivivax</taxon>
    </lineage>
</organism>
<dbReference type="HOGENOM" id="CLU_119469_0_0_4"/>
<keyword evidence="4 5" id="KW-0472">Membrane</keyword>
<proteinExistence type="predicted"/>
<evidence type="ECO:0000256" key="5">
    <source>
        <dbReference type="SAM" id="Phobius"/>
    </source>
</evidence>
<dbReference type="RefSeq" id="WP_014427556.1">
    <property type="nucleotide sequence ID" value="NC_017075.1"/>
</dbReference>
<evidence type="ECO:0000256" key="4">
    <source>
        <dbReference type="ARBA" id="ARBA00023136"/>
    </source>
</evidence>
<keyword evidence="3 5" id="KW-1133">Transmembrane helix</keyword>
<comment type="subcellular location">
    <subcellularLocation>
        <location evidence="1">Membrane</location>
        <topology evidence="1">Multi-pass membrane protein</topology>
    </subcellularLocation>
</comment>
<evidence type="ECO:0000313" key="8">
    <source>
        <dbReference type="Proteomes" id="UP000007883"/>
    </source>
</evidence>
<accession>I0HNU9</accession>
<keyword evidence="8" id="KW-1185">Reference proteome</keyword>
<dbReference type="GO" id="GO:0016020">
    <property type="term" value="C:membrane"/>
    <property type="evidence" value="ECO:0007669"/>
    <property type="project" value="UniProtKB-SubCell"/>
</dbReference>
<feature type="transmembrane region" description="Helical" evidence="5">
    <location>
        <begin position="34"/>
        <end position="52"/>
    </location>
</feature>
<evidence type="ECO:0000259" key="6">
    <source>
        <dbReference type="Pfam" id="PF05154"/>
    </source>
</evidence>
<dbReference type="EMBL" id="AP012320">
    <property type="protein sequence ID" value="BAL94686.1"/>
    <property type="molecule type" value="Genomic_DNA"/>
</dbReference>
<evidence type="ECO:0000256" key="1">
    <source>
        <dbReference type="ARBA" id="ARBA00004141"/>
    </source>
</evidence>
<evidence type="ECO:0000256" key="3">
    <source>
        <dbReference type="ARBA" id="ARBA00022989"/>
    </source>
</evidence>